<keyword evidence="3" id="KW-0732">Signal</keyword>
<dbReference type="SUPFAM" id="SSF48452">
    <property type="entry name" value="TPR-like"/>
    <property type="match status" value="1"/>
</dbReference>
<feature type="signal peptide" evidence="3">
    <location>
        <begin position="1"/>
        <end position="24"/>
    </location>
</feature>
<dbReference type="eggNOG" id="COG0457">
    <property type="taxonomic scope" value="Bacteria"/>
</dbReference>
<feature type="repeat" description="TPR" evidence="1">
    <location>
        <begin position="42"/>
        <end position="75"/>
    </location>
</feature>
<dbReference type="Proteomes" id="UP000011058">
    <property type="component" value="Chromosome"/>
</dbReference>
<evidence type="ECO:0000256" key="2">
    <source>
        <dbReference type="SAM" id="Coils"/>
    </source>
</evidence>
<name>I0K970_9BACT</name>
<dbReference type="InterPro" id="IPR011990">
    <property type="entry name" value="TPR-like_helical_dom_sf"/>
</dbReference>
<evidence type="ECO:0000313" key="4">
    <source>
        <dbReference type="EMBL" id="CCH00673.1"/>
    </source>
</evidence>
<keyword evidence="5" id="KW-1185">Reference proteome</keyword>
<dbReference type="PROSITE" id="PS50005">
    <property type="entry name" value="TPR"/>
    <property type="match status" value="1"/>
</dbReference>
<sequence length="336" mass="38214">MLFFLRQYSLFFALLVAWPQLATAAVPVAHTRGSGGYIDEEYDAYRRKGDAFFKAGRYSEARQQYQNCLEVPGFENDEYAKGRIEVTTRCLALLQQADDALQNQNDTLVVQTLQQVLALNPADELLISRITEHYELEGNTLFAADRLMEARTYYVRAAGYAKQVRNRLKMSTLETQIRAIDIRLEQLENEREVFLRASPRKLPKTIPAVPVKSRVDPTKPLLKISLAVLTAGSGLLAYSLRRDFEDKKEVVERLGAELDPDNKGIKPDQFPAYREAAEQVRKAYEQQGLYRICLGVATAAILGEAYLFLHKPQPRPTSFFWRPSATSYGLTIGYRF</sequence>
<evidence type="ECO:0000256" key="1">
    <source>
        <dbReference type="PROSITE-ProRule" id="PRU00339"/>
    </source>
</evidence>
<dbReference type="KEGG" id="fae:FAES_2664"/>
<dbReference type="HOGENOM" id="CLU_927201_0_0_10"/>
<dbReference type="InterPro" id="IPR019734">
    <property type="entry name" value="TPR_rpt"/>
</dbReference>
<evidence type="ECO:0000256" key="3">
    <source>
        <dbReference type="SAM" id="SignalP"/>
    </source>
</evidence>
<dbReference type="STRING" id="1166018.FAES_2664"/>
<keyword evidence="2" id="KW-0175">Coiled coil</keyword>
<protein>
    <submittedName>
        <fullName evidence="4">Tetratricopeptide TPR_2 repeat protein</fullName>
    </submittedName>
</protein>
<feature type="chain" id="PRO_5003631196" evidence="3">
    <location>
        <begin position="25"/>
        <end position="336"/>
    </location>
</feature>
<reference evidence="4 5" key="1">
    <citation type="journal article" date="2012" name="J. Bacteriol.">
        <title>Genome Sequence of Fibrella aestuarina BUZ 2T, a Filamentous Marine Bacterium.</title>
        <authorList>
            <person name="Filippini M."/>
            <person name="Qi W."/>
            <person name="Blom J."/>
            <person name="Goesmann A."/>
            <person name="Smits T.H."/>
            <person name="Bagheri H.C."/>
        </authorList>
    </citation>
    <scope>NUCLEOTIDE SEQUENCE [LARGE SCALE GENOMIC DNA]</scope>
    <source>
        <strain evidence="5">BUZ 2T</strain>
    </source>
</reference>
<dbReference type="OrthoDB" id="944212at2"/>
<gene>
    <name evidence="4" type="ORF">FAES_2664</name>
</gene>
<dbReference type="EMBL" id="HE796683">
    <property type="protein sequence ID" value="CCH00673.1"/>
    <property type="molecule type" value="Genomic_DNA"/>
</dbReference>
<dbReference type="Gene3D" id="1.25.40.10">
    <property type="entry name" value="Tetratricopeptide repeat domain"/>
    <property type="match status" value="1"/>
</dbReference>
<dbReference type="RefSeq" id="WP_015331772.1">
    <property type="nucleotide sequence ID" value="NC_020054.1"/>
</dbReference>
<keyword evidence="1" id="KW-0802">TPR repeat</keyword>
<accession>I0K970</accession>
<organism evidence="4 5">
    <name type="scientific">Fibrella aestuarina BUZ 2</name>
    <dbReference type="NCBI Taxonomy" id="1166018"/>
    <lineage>
        <taxon>Bacteria</taxon>
        <taxon>Pseudomonadati</taxon>
        <taxon>Bacteroidota</taxon>
        <taxon>Cytophagia</taxon>
        <taxon>Cytophagales</taxon>
        <taxon>Spirosomataceae</taxon>
        <taxon>Fibrella</taxon>
    </lineage>
</organism>
<feature type="coiled-coil region" evidence="2">
    <location>
        <begin position="170"/>
        <end position="197"/>
    </location>
</feature>
<dbReference type="AlphaFoldDB" id="I0K970"/>
<proteinExistence type="predicted"/>
<evidence type="ECO:0000313" key="5">
    <source>
        <dbReference type="Proteomes" id="UP000011058"/>
    </source>
</evidence>
<dbReference type="PATRIC" id="fig|1166018.3.peg.4430"/>